<evidence type="ECO:0000313" key="2">
    <source>
        <dbReference type="Proteomes" id="UP001164965"/>
    </source>
</evidence>
<dbReference type="RefSeq" id="WP_265383655.1">
    <property type="nucleotide sequence ID" value="NZ_CP110615.1"/>
</dbReference>
<accession>A0ABY6P2I0</accession>
<organism evidence="1 2">
    <name type="scientific">Rhodococcus antarcticus</name>
    <dbReference type="NCBI Taxonomy" id="2987751"/>
    <lineage>
        <taxon>Bacteria</taxon>
        <taxon>Bacillati</taxon>
        <taxon>Actinomycetota</taxon>
        <taxon>Actinomycetes</taxon>
        <taxon>Mycobacteriales</taxon>
        <taxon>Nocardiaceae</taxon>
        <taxon>Rhodococcus</taxon>
    </lineage>
</organism>
<dbReference type="Proteomes" id="UP001164965">
    <property type="component" value="Chromosome"/>
</dbReference>
<evidence type="ECO:0000313" key="1">
    <source>
        <dbReference type="EMBL" id="UZJ25551.1"/>
    </source>
</evidence>
<keyword evidence="2" id="KW-1185">Reference proteome</keyword>
<name>A0ABY6P2I0_9NOCA</name>
<gene>
    <name evidence="1" type="ORF">RHODO2019_03535</name>
</gene>
<dbReference type="InterPro" id="IPR005651">
    <property type="entry name" value="Trm112-like"/>
</dbReference>
<reference evidence="1" key="1">
    <citation type="submission" date="2022-10" db="EMBL/GenBank/DDBJ databases">
        <title>Rhodococcus sp.75.</title>
        <authorList>
            <person name="Sun M."/>
        </authorList>
    </citation>
    <scope>NUCLEOTIDE SEQUENCE</scope>
    <source>
        <strain evidence="1">75</strain>
    </source>
</reference>
<dbReference type="SUPFAM" id="SSF158997">
    <property type="entry name" value="Trm112p-like"/>
    <property type="match status" value="1"/>
</dbReference>
<dbReference type="EMBL" id="CP110615">
    <property type="protein sequence ID" value="UZJ25551.1"/>
    <property type="molecule type" value="Genomic_DNA"/>
</dbReference>
<proteinExistence type="predicted"/>
<protein>
    <submittedName>
        <fullName evidence="1">Trm112 family protein</fullName>
    </submittedName>
</protein>
<sequence length="74" mass="7613">MAVVLDPQLLEILACPCDEHAPLRLGTPSDPTADALTCTSCGRSFPVVDGIPVLLLDDAFREPTAPAPEGSGAP</sequence>
<dbReference type="Pfam" id="PF03966">
    <property type="entry name" value="Trm112p"/>
    <property type="match status" value="1"/>
</dbReference>
<dbReference type="Gene3D" id="2.20.25.10">
    <property type="match status" value="1"/>
</dbReference>